<evidence type="ECO:0000313" key="7">
    <source>
        <dbReference type="EMBL" id="KAK7929072.1"/>
    </source>
</evidence>
<keyword evidence="1" id="KW-0479">Metal-binding</keyword>
<organism evidence="7 8">
    <name type="scientific">Mugilogobius chulae</name>
    <name type="common">yellowstripe goby</name>
    <dbReference type="NCBI Taxonomy" id="88201"/>
    <lineage>
        <taxon>Eukaryota</taxon>
        <taxon>Metazoa</taxon>
        <taxon>Chordata</taxon>
        <taxon>Craniata</taxon>
        <taxon>Vertebrata</taxon>
        <taxon>Euteleostomi</taxon>
        <taxon>Actinopterygii</taxon>
        <taxon>Neopterygii</taxon>
        <taxon>Teleostei</taxon>
        <taxon>Neoteleostei</taxon>
        <taxon>Acanthomorphata</taxon>
        <taxon>Gobiaria</taxon>
        <taxon>Gobiiformes</taxon>
        <taxon>Gobioidei</taxon>
        <taxon>Gobiidae</taxon>
        <taxon>Gobionellinae</taxon>
        <taxon>Mugilogobius</taxon>
    </lineage>
</organism>
<feature type="domain" description="C2H2-type" evidence="6">
    <location>
        <begin position="1"/>
        <end position="27"/>
    </location>
</feature>
<keyword evidence="2" id="KW-0677">Repeat</keyword>
<dbReference type="PANTHER" id="PTHR23235:SF120">
    <property type="entry name" value="KRUPPEL-LIKE FACTOR 15"/>
    <property type="match status" value="1"/>
</dbReference>
<evidence type="ECO:0000256" key="4">
    <source>
        <dbReference type="ARBA" id="ARBA00022833"/>
    </source>
</evidence>
<dbReference type="PROSITE" id="PS00028">
    <property type="entry name" value="ZINC_FINGER_C2H2_1"/>
    <property type="match status" value="4"/>
</dbReference>
<proteinExistence type="predicted"/>
<dbReference type="EMBL" id="JBBPFD010000004">
    <property type="protein sequence ID" value="KAK7929072.1"/>
    <property type="molecule type" value="Genomic_DNA"/>
</dbReference>
<dbReference type="InterPro" id="IPR013087">
    <property type="entry name" value="Znf_C2H2_type"/>
</dbReference>
<dbReference type="PANTHER" id="PTHR23235">
    <property type="entry name" value="KRUEPPEL-LIKE TRANSCRIPTION FACTOR"/>
    <property type="match status" value="1"/>
</dbReference>
<keyword evidence="3 5" id="KW-0863">Zinc-finger</keyword>
<reference evidence="8" key="1">
    <citation type="submission" date="2024-04" db="EMBL/GenBank/DDBJ databases">
        <title>Salinicola lusitanus LLJ914,a marine bacterium isolated from the Okinawa Trough.</title>
        <authorList>
            <person name="Li J."/>
        </authorList>
    </citation>
    <scope>NUCLEOTIDE SEQUENCE [LARGE SCALE GENOMIC DNA]</scope>
</reference>
<evidence type="ECO:0000259" key="6">
    <source>
        <dbReference type="PROSITE" id="PS50157"/>
    </source>
</evidence>
<evidence type="ECO:0000256" key="2">
    <source>
        <dbReference type="ARBA" id="ARBA00022737"/>
    </source>
</evidence>
<dbReference type="SMART" id="SM00355">
    <property type="entry name" value="ZnF_C2H2"/>
    <property type="match status" value="4"/>
</dbReference>
<dbReference type="GO" id="GO:0000981">
    <property type="term" value="F:DNA-binding transcription factor activity, RNA polymerase II-specific"/>
    <property type="evidence" value="ECO:0007669"/>
    <property type="project" value="TreeGrafter"/>
</dbReference>
<name>A0AAW0PQV3_9GOBI</name>
<feature type="domain" description="C2H2-type" evidence="6">
    <location>
        <begin position="87"/>
        <end position="114"/>
    </location>
</feature>
<dbReference type="GO" id="GO:0000978">
    <property type="term" value="F:RNA polymerase II cis-regulatory region sequence-specific DNA binding"/>
    <property type="evidence" value="ECO:0007669"/>
    <property type="project" value="TreeGrafter"/>
</dbReference>
<gene>
    <name evidence="7" type="ORF">WMY93_005467</name>
</gene>
<comment type="caution">
    <text evidence="7">The sequence shown here is derived from an EMBL/GenBank/DDBJ whole genome shotgun (WGS) entry which is preliminary data.</text>
</comment>
<evidence type="ECO:0000313" key="8">
    <source>
        <dbReference type="Proteomes" id="UP001460270"/>
    </source>
</evidence>
<dbReference type="GO" id="GO:0008270">
    <property type="term" value="F:zinc ion binding"/>
    <property type="evidence" value="ECO:0007669"/>
    <property type="project" value="UniProtKB-KW"/>
</dbReference>
<dbReference type="PROSITE" id="PS50157">
    <property type="entry name" value="ZINC_FINGER_C2H2_2"/>
    <property type="match status" value="3"/>
</dbReference>
<accession>A0AAW0PQV3</accession>
<dbReference type="AlphaFoldDB" id="A0AAW0PQV3"/>
<dbReference type="SUPFAM" id="SSF57667">
    <property type="entry name" value="beta-beta-alpha zinc fingers"/>
    <property type="match status" value="2"/>
</dbReference>
<protein>
    <recommendedName>
        <fullName evidence="6">C2H2-type domain-containing protein</fullName>
    </recommendedName>
</protein>
<dbReference type="Pfam" id="PF00096">
    <property type="entry name" value="zf-C2H2"/>
    <property type="match status" value="2"/>
</dbReference>
<evidence type="ECO:0000256" key="3">
    <source>
        <dbReference type="ARBA" id="ARBA00022771"/>
    </source>
</evidence>
<dbReference type="Gene3D" id="3.30.160.60">
    <property type="entry name" value="Classic Zinc Finger"/>
    <property type="match status" value="3"/>
</dbReference>
<dbReference type="InterPro" id="IPR036236">
    <property type="entry name" value="Znf_C2H2_sf"/>
</dbReference>
<keyword evidence="8" id="KW-1185">Reference proteome</keyword>
<keyword evidence="4" id="KW-0862">Zinc</keyword>
<dbReference type="Pfam" id="PF13894">
    <property type="entry name" value="zf-C2H2_4"/>
    <property type="match status" value="1"/>
</dbReference>
<evidence type="ECO:0000256" key="1">
    <source>
        <dbReference type="ARBA" id="ARBA00022723"/>
    </source>
</evidence>
<sequence>MCPHCHIVFIKVNAFKVHLRTHTVERPFQCVCCPESFEHKEEFDYHCLRHKKLRKERPYSCTRCDWAFATLAELADHMNGHEGEQPANCPICGRSFLNKNKLEKHMSIHNGERPHLCSICGMALGPPPALSYT</sequence>
<dbReference type="FunFam" id="3.30.160.60:FF:002343">
    <property type="entry name" value="Zinc finger protein 33A"/>
    <property type="match status" value="1"/>
</dbReference>
<evidence type="ECO:0000256" key="5">
    <source>
        <dbReference type="PROSITE-ProRule" id="PRU00042"/>
    </source>
</evidence>
<feature type="domain" description="C2H2-type" evidence="6">
    <location>
        <begin position="59"/>
        <end position="86"/>
    </location>
</feature>
<dbReference type="Proteomes" id="UP001460270">
    <property type="component" value="Unassembled WGS sequence"/>
</dbReference>